<protein>
    <submittedName>
        <fullName evidence="2">Uncharacterized protein</fullName>
    </submittedName>
</protein>
<evidence type="ECO:0000256" key="1">
    <source>
        <dbReference type="SAM" id="Phobius"/>
    </source>
</evidence>
<dbReference type="EMBL" id="LS974623">
    <property type="protein sequence ID" value="CAG7903698.1"/>
    <property type="molecule type" value="Genomic_DNA"/>
</dbReference>
<dbReference type="Gramene" id="A07p33420.2_BraZ1">
    <property type="protein sequence ID" value="A07p33420.2_BraZ1.CDS.1"/>
    <property type="gene ID" value="A07g33420.2_BraZ1"/>
</dbReference>
<evidence type="ECO:0000313" key="2">
    <source>
        <dbReference type="EMBL" id="CAG7903698.1"/>
    </source>
</evidence>
<feature type="non-terminal residue" evidence="2">
    <location>
        <position position="1"/>
    </location>
</feature>
<keyword evidence="1" id="KW-1133">Transmembrane helix</keyword>
<name>A0A8D9M9M8_BRACM</name>
<gene>
    <name evidence="2" type="ORF">BRAPAZ1V2_A07P33420.2</name>
</gene>
<sequence>GVLGLLLWNQSCFWCMVHVIPALMWVCNSSIDSGVAALRRLISGLSGLYLRLCSTFGVLVVSRISSY</sequence>
<accession>A0A8D9M9M8</accession>
<dbReference type="Proteomes" id="UP000694005">
    <property type="component" value="Chromosome A07"/>
</dbReference>
<keyword evidence="1" id="KW-0812">Transmembrane</keyword>
<reference evidence="2 3" key="1">
    <citation type="submission" date="2021-07" db="EMBL/GenBank/DDBJ databases">
        <authorList>
            <consortium name="Genoscope - CEA"/>
            <person name="William W."/>
        </authorList>
    </citation>
    <scope>NUCLEOTIDE SEQUENCE [LARGE SCALE GENOMIC DNA]</scope>
</reference>
<organism evidence="2 3">
    <name type="scientific">Brassica campestris</name>
    <name type="common">Field mustard</name>
    <dbReference type="NCBI Taxonomy" id="3711"/>
    <lineage>
        <taxon>Eukaryota</taxon>
        <taxon>Viridiplantae</taxon>
        <taxon>Streptophyta</taxon>
        <taxon>Embryophyta</taxon>
        <taxon>Tracheophyta</taxon>
        <taxon>Spermatophyta</taxon>
        <taxon>Magnoliopsida</taxon>
        <taxon>eudicotyledons</taxon>
        <taxon>Gunneridae</taxon>
        <taxon>Pentapetalae</taxon>
        <taxon>rosids</taxon>
        <taxon>malvids</taxon>
        <taxon>Brassicales</taxon>
        <taxon>Brassicaceae</taxon>
        <taxon>Brassiceae</taxon>
        <taxon>Brassica</taxon>
    </lineage>
</organism>
<feature type="transmembrane region" description="Helical" evidence="1">
    <location>
        <begin position="6"/>
        <end position="27"/>
    </location>
</feature>
<feature type="transmembrane region" description="Helical" evidence="1">
    <location>
        <begin position="48"/>
        <end position="65"/>
    </location>
</feature>
<keyword evidence="1" id="KW-0472">Membrane</keyword>
<evidence type="ECO:0000313" key="3">
    <source>
        <dbReference type="Proteomes" id="UP000694005"/>
    </source>
</evidence>
<dbReference type="AlphaFoldDB" id="A0A8D9M9M8"/>
<proteinExistence type="predicted"/>